<name>A0A2X2VQL1_CHRJE</name>
<keyword evidence="3" id="KW-1185">Reference proteome</keyword>
<dbReference type="Proteomes" id="UP000251670">
    <property type="component" value="Unassembled WGS sequence"/>
</dbReference>
<proteinExistence type="predicted"/>
<dbReference type="EMBL" id="FNEG01000004">
    <property type="protein sequence ID" value="SDJ11829.1"/>
    <property type="molecule type" value="Genomic_DNA"/>
</dbReference>
<organism evidence="2 4">
    <name type="scientific">Chryseobacterium jejuense</name>
    <dbReference type="NCBI Taxonomy" id="445960"/>
    <lineage>
        <taxon>Bacteria</taxon>
        <taxon>Pseudomonadati</taxon>
        <taxon>Bacteroidota</taxon>
        <taxon>Flavobacteriia</taxon>
        <taxon>Flavobacteriales</taxon>
        <taxon>Weeksellaceae</taxon>
        <taxon>Chryseobacterium group</taxon>
        <taxon>Chryseobacterium</taxon>
    </lineage>
</organism>
<evidence type="ECO:0000313" key="2">
    <source>
        <dbReference type="EMBL" id="SQB27941.1"/>
    </source>
</evidence>
<dbReference type="Proteomes" id="UP000199426">
    <property type="component" value="Unassembled WGS sequence"/>
</dbReference>
<protein>
    <submittedName>
        <fullName evidence="2">Uncharacterized protein</fullName>
    </submittedName>
</protein>
<evidence type="ECO:0000313" key="1">
    <source>
        <dbReference type="EMBL" id="SDJ11829.1"/>
    </source>
</evidence>
<accession>A0A2X2VQL1</accession>
<evidence type="ECO:0000313" key="4">
    <source>
        <dbReference type="Proteomes" id="UP000251670"/>
    </source>
</evidence>
<dbReference type="AlphaFoldDB" id="A0A2X2VQL1"/>
<dbReference type="EMBL" id="UAWB01000002">
    <property type="protein sequence ID" value="SQB27941.1"/>
    <property type="molecule type" value="Genomic_DNA"/>
</dbReference>
<evidence type="ECO:0000313" key="3">
    <source>
        <dbReference type="Proteomes" id="UP000199426"/>
    </source>
</evidence>
<reference evidence="1 3" key="1">
    <citation type="submission" date="2016-10" db="EMBL/GenBank/DDBJ databases">
        <authorList>
            <person name="Varghese N."/>
            <person name="Submissions S."/>
        </authorList>
    </citation>
    <scope>NUCLEOTIDE SEQUENCE [LARGE SCALE GENOMIC DNA]</scope>
    <source>
        <strain evidence="1 3">DSM 19299</strain>
    </source>
</reference>
<reference evidence="2 4" key="2">
    <citation type="submission" date="2018-06" db="EMBL/GenBank/DDBJ databases">
        <authorList>
            <consortium name="Pathogen Informatics"/>
            <person name="Doyle S."/>
        </authorList>
    </citation>
    <scope>NUCLEOTIDE SEQUENCE [LARGE SCALE GENOMIC DNA]</scope>
    <source>
        <strain evidence="2 4">NCTC13492</strain>
    </source>
</reference>
<sequence>MIFNIQKTLKNSLFYKKAFLDLAKNGAISLFKTGDAISYG</sequence>
<dbReference type="RefSeq" id="WP_262487355.1">
    <property type="nucleotide sequence ID" value="NZ_FNEG01000004.1"/>
</dbReference>
<gene>
    <name evidence="2" type="ORF">NCTC13492_01524</name>
    <name evidence="1" type="ORF">SAMN05421542_2706</name>
</gene>